<protein>
    <recommendedName>
        <fullName evidence="3">DUF835 domain-containing protein</fullName>
    </recommendedName>
</protein>
<dbReference type="AlphaFoldDB" id="A0A5C0XT29"/>
<proteinExistence type="predicted"/>
<gene>
    <name evidence="1" type="ORF">PFDSM3638_00755</name>
</gene>
<dbReference type="GeneID" id="41711953"/>
<dbReference type="SMR" id="A0A5C0XT29"/>
<evidence type="ECO:0008006" key="3">
    <source>
        <dbReference type="Google" id="ProtNLM"/>
    </source>
</evidence>
<sequence>MEINEFISQLKLGETVLVEHSSYSKPELLFYGIIKESRMPVVIDDILDTLFEYYNKLKVWGYDLTVFDKVYVIKAGGNEVIGNLLGKLEVGKYVIEAREYTKIIKEVNPPIINPVLGVHKLILLGNLLENLRLLKEISTYVGNENRVAIYFVNRDVVESHSPAALKLLEEISTSVFQLNEENKIKRMK</sequence>
<dbReference type="OrthoDB" id="85875at2157"/>
<evidence type="ECO:0000313" key="1">
    <source>
        <dbReference type="EMBL" id="QEK77890.1"/>
    </source>
</evidence>
<dbReference type="GeneID" id="13300945"/>
<dbReference type="Gene3D" id="3.40.50.11570">
    <property type="entry name" value="Protein of unknown function DUF257"/>
    <property type="match status" value="1"/>
</dbReference>
<evidence type="ECO:0000313" key="2">
    <source>
        <dbReference type="Proteomes" id="UP000324354"/>
    </source>
</evidence>
<dbReference type="RefSeq" id="WP_011011275.1">
    <property type="nucleotide sequence ID" value="NC_003413.1"/>
</dbReference>
<name>A0A5C0XT29_PYRFU</name>
<dbReference type="InterPro" id="IPR005489">
    <property type="entry name" value="DUF257"/>
</dbReference>
<dbReference type="EMBL" id="CP023154">
    <property type="protein sequence ID" value="QEK77890.1"/>
    <property type="molecule type" value="Genomic_DNA"/>
</dbReference>
<accession>A0A5C0XT29</accession>
<reference evidence="1 2" key="1">
    <citation type="submission" date="2017-08" db="EMBL/GenBank/DDBJ databases">
        <title>Resequencing and Reannotation of the genome of Pyrococcus furiosus type strain DSM3638.</title>
        <authorList>
            <person name="Reichelt R.M."/>
            <person name="Bunk B."/>
        </authorList>
    </citation>
    <scope>NUCLEOTIDE SEQUENCE [LARGE SCALE GENOMIC DNA]</scope>
    <source>
        <strain evidence="1 2">DSM 3638</strain>
    </source>
</reference>
<organism evidence="1 2">
    <name type="scientific">Pyrococcus furiosus (strain ATCC 43587 / DSM 3638 / JCM 8422 / Vc1)</name>
    <dbReference type="NCBI Taxonomy" id="186497"/>
    <lineage>
        <taxon>Archaea</taxon>
        <taxon>Methanobacteriati</taxon>
        <taxon>Methanobacteriota</taxon>
        <taxon>Thermococci</taxon>
        <taxon>Thermococcales</taxon>
        <taxon>Thermococcaceae</taxon>
        <taxon>Pyrococcus</taxon>
    </lineage>
</organism>
<dbReference type="Proteomes" id="UP000324354">
    <property type="component" value="Chromosome"/>
</dbReference>
<dbReference type="Pfam" id="PF03192">
    <property type="entry name" value="DUF257"/>
    <property type="match status" value="1"/>
</dbReference>